<evidence type="ECO:0000313" key="2">
    <source>
        <dbReference type="EMBL" id="KAJ0222281.1"/>
    </source>
</evidence>
<dbReference type="AlphaFoldDB" id="A0A9R1WH17"/>
<feature type="transmembrane region" description="Helical" evidence="1">
    <location>
        <begin position="48"/>
        <end position="66"/>
    </location>
</feature>
<reference evidence="2 3" key="1">
    <citation type="journal article" date="2017" name="Nat. Commun.">
        <title>Genome assembly with in vitro proximity ligation data and whole-genome triplication in lettuce.</title>
        <authorList>
            <person name="Reyes-Chin-Wo S."/>
            <person name="Wang Z."/>
            <person name="Yang X."/>
            <person name="Kozik A."/>
            <person name="Arikit S."/>
            <person name="Song C."/>
            <person name="Xia L."/>
            <person name="Froenicke L."/>
            <person name="Lavelle D.O."/>
            <person name="Truco M.J."/>
            <person name="Xia R."/>
            <person name="Zhu S."/>
            <person name="Xu C."/>
            <person name="Xu H."/>
            <person name="Xu X."/>
            <person name="Cox K."/>
            <person name="Korf I."/>
            <person name="Meyers B.C."/>
            <person name="Michelmore R.W."/>
        </authorList>
    </citation>
    <scope>NUCLEOTIDE SEQUENCE [LARGE SCALE GENOMIC DNA]</scope>
    <source>
        <strain evidence="3">cv. Salinas</strain>
        <tissue evidence="2">Seedlings</tissue>
    </source>
</reference>
<keyword evidence="1" id="KW-0812">Transmembrane</keyword>
<name>A0A9R1WH17_LACSA</name>
<evidence type="ECO:0000313" key="3">
    <source>
        <dbReference type="Proteomes" id="UP000235145"/>
    </source>
</evidence>
<keyword evidence="1" id="KW-1133">Transmembrane helix</keyword>
<gene>
    <name evidence="2" type="ORF">LSAT_V11C200092330</name>
</gene>
<dbReference type="EMBL" id="NBSK02000002">
    <property type="protein sequence ID" value="KAJ0222281.1"/>
    <property type="molecule type" value="Genomic_DNA"/>
</dbReference>
<sequence>MNNFALCYPYAFTLHLLPQPVVETRHPPSHSSATSPPLKHFVRRSTDVDAVGFILRVVVFLGWVLYFNSKMLVIDWVNFTKSKSISTLLIAID</sequence>
<keyword evidence="1" id="KW-0472">Membrane</keyword>
<keyword evidence="3" id="KW-1185">Reference proteome</keyword>
<comment type="caution">
    <text evidence="2">The sequence shown here is derived from an EMBL/GenBank/DDBJ whole genome shotgun (WGS) entry which is preliminary data.</text>
</comment>
<dbReference type="Proteomes" id="UP000235145">
    <property type="component" value="Unassembled WGS sequence"/>
</dbReference>
<evidence type="ECO:0000256" key="1">
    <source>
        <dbReference type="SAM" id="Phobius"/>
    </source>
</evidence>
<organism evidence="2 3">
    <name type="scientific">Lactuca sativa</name>
    <name type="common">Garden lettuce</name>
    <dbReference type="NCBI Taxonomy" id="4236"/>
    <lineage>
        <taxon>Eukaryota</taxon>
        <taxon>Viridiplantae</taxon>
        <taxon>Streptophyta</taxon>
        <taxon>Embryophyta</taxon>
        <taxon>Tracheophyta</taxon>
        <taxon>Spermatophyta</taxon>
        <taxon>Magnoliopsida</taxon>
        <taxon>eudicotyledons</taxon>
        <taxon>Gunneridae</taxon>
        <taxon>Pentapetalae</taxon>
        <taxon>asterids</taxon>
        <taxon>campanulids</taxon>
        <taxon>Asterales</taxon>
        <taxon>Asteraceae</taxon>
        <taxon>Cichorioideae</taxon>
        <taxon>Cichorieae</taxon>
        <taxon>Lactucinae</taxon>
        <taxon>Lactuca</taxon>
    </lineage>
</organism>
<proteinExistence type="predicted"/>
<accession>A0A9R1WH17</accession>
<protein>
    <submittedName>
        <fullName evidence="2">Uncharacterized protein</fullName>
    </submittedName>
</protein>